<evidence type="ECO:0000313" key="7">
    <source>
        <dbReference type="Proteomes" id="UP000654075"/>
    </source>
</evidence>
<name>A0A813D2L8_POLGL</name>
<dbReference type="GO" id="GO:0005874">
    <property type="term" value="C:microtubule"/>
    <property type="evidence" value="ECO:0007669"/>
    <property type="project" value="UniProtKB-KW"/>
</dbReference>
<dbReference type="Gene3D" id="1.10.287.600">
    <property type="entry name" value="Helix hairpin bin"/>
    <property type="match status" value="1"/>
</dbReference>
<proteinExistence type="inferred from homology"/>
<dbReference type="PANTHER" id="PTHR36527:SF3">
    <property type="entry name" value="OS01G0282866 PROTEIN"/>
    <property type="match status" value="1"/>
</dbReference>
<evidence type="ECO:0000256" key="4">
    <source>
        <dbReference type="ARBA" id="ARBA00023134"/>
    </source>
</evidence>
<protein>
    <submittedName>
        <fullName evidence="6">Uncharacterized protein</fullName>
    </submittedName>
</protein>
<feature type="non-terminal residue" evidence="6">
    <location>
        <position position="492"/>
    </location>
</feature>
<comment type="caution">
    <text evidence="6">The sequence shown here is derived from an EMBL/GenBank/DDBJ whole genome shotgun (WGS) entry which is preliminary data.</text>
</comment>
<evidence type="ECO:0000313" key="6">
    <source>
        <dbReference type="EMBL" id="CAE8582502.1"/>
    </source>
</evidence>
<dbReference type="EMBL" id="CAJNNV010000406">
    <property type="protein sequence ID" value="CAE8582502.1"/>
    <property type="molecule type" value="Genomic_DNA"/>
</dbReference>
<reference evidence="6" key="1">
    <citation type="submission" date="2021-02" db="EMBL/GenBank/DDBJ databases">
        <authorList>
            <person name="Dougan E. K."/>
            <person name="Rhodes N."/>
            <person name="Thang M."/>
            <person name="Chan C."/>
        </authorList>
    </citation>
    <scope>NUCLEOTIDE SEQUENCE</scope>
</reference>
<dbReference type="PANTHER" id="PTHR36527">
    <property type="entry name" value="OS01G0282866 PROTEIN"/>
    <property type="match status" value="1"/>
</dbReference>
<feature type="region of interest" description="Disordered" evidence="5">
    <location>
        <begin position="77"/>
        <end position="98"/>
    </location>
</feature>
<feature type="region of interest" description="Disordered" evidence="5">
    <location>
        <begin position="233"/>
        <end position="254"/>
    </location>
</feature>
<dbReference type="InterPro" id="IPR008280">
    <property type="entry name" value="Tub_FtsZ_C"/>
</dbReference>
<dbReference type="GO" id="GO:0005525">
    <property type="term" value="F:GTP binding"/>
    <property type="evidence" value="ECO:0007669"/>
    <property type="project" value="UniProtKB-KW"/>
</dbReference>
<dbReference type="SUPFAM" id="SSF55307">
    <property type="entry name" value="Tubulin C-terminal domain-like"/>
    <property type="match status" value="1"/>
</dbReference>
<evidence type="ECO:0000256" key="5">
    <source>
        <dbReference type="SAM" id="MobiDB-lite"/>
    </source>
</evidence>
<evidence type="ECO:0000256" key="1">
    <source>
        <dbReference type="ARBA" id="ARBA00009636"/>
    </source>
</evidence>
<sequence length="492" mass="55337">MDFAPHCYRFRSLCTAGTRLHGNNLGIQTRWMRNFTEKGHCAINDASGRRPLQAHDHGCLPGNFVLVLLPADGHFTTPLPIQPESGRNPGPDAPTPPRLEGDIHWRIQEGLEHRWLFAGLPCRDWQEEIYLQVKVGLKKVEVGSEVDSEQRPADLQVRRYRNVFEPRSPSQLASAESSDTVMRYGDLRKLLVNLVPFPHTDGHSATGVKVEQDSDLGYRAVMPRARGRVLCRTSGPDNPAAEDSSTGAEGHADLRHPGDFRAELEIASKRHRKLAPAVQITTAFLLGLRMVWSEFAKRVEFRAMRPRMQARQQKLEAPAPGQIVIPRLMVRDRVGHWCNSDPGHRVLRELKWQAPTAAAVLARLRRELPGLRLTPDLEVEVTQTHGVPLWGGISLAWGAGSPSWDEARTILQTRCNVPPKGLKMSVAFVGNSTAIQEVMARIGTSFRSMYSRKAFVHWYTREGMDEMEFVEAEASLYDLISEYQQYQDATVE</sequence>
<organism evidence="6 7">
    <name type="scientific">Polarella glacialis</name>
    <name type="common">Dinoflagellate</name>
    <dbReference type="NCBI Taxonomy" id="89957"/>
    <lineage>
        <taxon>Eukaryota</taxon>
        <taxon>Sar</taxon>
        <taxon>Alveolata</taxon>
        <taxon>Dinophyceae</taxon>
        <taxon>Suessiales</taxon>
        <taxon>Suessiaceae</taxon>
        <taxon>Polarella</taxon>
    </lineage>
</organism>
<keyword evidence="2" id="KW-0493">Microtubule</keyword>
<dbReference type="InterPro" id="IPR023123">
    <property type="entry name" value="Tubulin_C"/>
</dbReference>
<keyword evidence="7" id="KW-1185">Reference proteome</keyword>
<comment type="similarity">
    <text evidence="1">Belongs to the tubulin family.</text>
</comment>
<evidence type="ECO:0000256" key="2">
    <source>
        <dbReference type="ARBA" id="ARBA00022701"/>
    </source>
</evidence>
<accession>A0A813D2L8</accession>
<dbReference type="Proteomes" id="UP000654075">
    <property type="component" value="Unassembled WGS sequence"/>
</dbReference>
<keyword evidence="3" id="KW-0547">Nucleotide-binding</keyword>
<evidence type="ECO:0000256" key="3">
    <source>
        <dbReference type="ARBA" id="ARBA00022741"/>
    </source>
</evidence>
<keyword evidence="4" id="KW-0342">GTP-binding</keyword>
<gene>
    <name evidence="6" type="ORF">PGLA1383_LOCUS1500</name>
</gene>
<dbReference type="AlphaFoldDB" id="A0A813D2L8"/>